<proteinExistence type="predicted"/>
<evidence type="ECO:0000313" key="2">
    <source>
        <dbReference type="Proteomes" id="UP000028864"/>
    </source>
</evidence>
<dbReference type="AlphaFoldDB" id="A0AAV2WJN1"/>
<reference evidence="1" key="1">
    <citation type="submission" date="2014-05" db="EMBL/GenBank/DDBJ databases">
        <authorList>
            <person name="Urmite Genomes"/>
        </authorList>
    </citation>
    <scope>NUCLEOTIDE SEQUENCE</scope>
    <source>
        <strain evidence="1">DSM 44074</strain>
    </source>
</reference>
<dbReference type="Proteomes" id="UP000028864">
    <property type="component" value="Unassembled WGS sequence"/>
</dbReference>
<gene>
    <name evidence="1" type="ORF">BN1047_02245</name>
</gene>
<evidence type="ECO:0000313" key="1">
    <source>
        <dbReference type="EMBL" id="CDQ44367.1"/>
    </source>
</evidence>
<dbReference type="EMBL" id="LK021338">
    <property type="protein sequence ID" value="CDQ44367.1"/>
    <property type="molecule type" value="Genomic_DNA"/>
</dbReference>
<accession>A0AAV2WJN1</accession>
<organism evidence="1 2">
    <name type="scientific">Mycolicibacterium neoaurum</name>
    <name type="common">Mycobacterium neoaurum</name>
    <dbReference type="NCBI Taxonomy" id="1795"/>
    <lineage>
        <taxon>Bacteria</taxon>
        <taxon>Bacillati</taxon>
        <taxon>Actinomycetota</taxon>
        <taxon>Actinomycetes</taxon>
        <taxon>Mycobacteriales</taxon>
        <taxon>Mycobacteriaceae</taxon>
        <taxon>Mycolicibacterium</taxon>
    </lineage>
</organism>
<protein>
    <submittedName>
        <fullName evidence="1">Uncharacterized protein</fullName>
    </submittedName>
</protein>
<reference evidence="1" key="2">
    <citation type="submission" date="2015-09" db="EMBL/GenBank/DDBJ databases">
        <title>Draft genome sequence of Mycobacterium neoaurum DSM 44074.</title>
        <authorList>
            <person name="Croce O."/>
            <person name="Robert C."/>
            <person name="Raoult D."/>
            <person name="Drancourt M."/>
        </authorList>
    </citation>
    <scope>NUCLEOTIDE SEQUENCE</scope>
    <source>
        <strain evidence="1">DSM 44074</strain>
    </source>
</reference>
<name>A0AAV2WJN1_MYCNE</name>
<sequence>MLRSPGRAVYSRPRDFCYAGQFGHPPAGTAATVPLVWP</sequence>